<dbReference type="Pfam" id="PF13098">
    <property type="entry name" value="Thioredoxin_2"/>
    <property type="match status" value="1"/>
</dbReference>
<dbReference type="RefSeq" id="WP_317482792.1">
    <property type="nucleotide sequence ID" value="NZ_JARQTP010000001.1"/>
</dbReference>
<keyword evidence="6 7" id="KW-0676">Redox-active center</keyword>
<evidence type="ECO:0000256" key="4">
    <source>
        <dbReference type="ARBA" id="ARBA00022764"/>
    </source>
</evidence>
<dbReference type="Gene3D" id="3.10.450.70">
    <property type="entry name" value="Disulphide bond isomerase, DsbC/G, N-terminal"/>
    <property type="match status" value="1"/>
</dbReference>
<dbReference type="InterPro" id="IPR033954">
    <property type="entry name" value="DiS-bond_Isoase_DsbC/G"/>
</dbReference>
<dbReference type="InterPro" id="IPR051470">
    <property type="entry name" value="Thiol:disulfide_interchange"/>
</dbReference>
<keyword evidence="11" id="KW-1185">Reference proteome</keyword>
<gene>
    <name evidence="10" type="primary">dsbC</name>
    <name evidence="10" type="ORF">P7M32_06630</name>
</gene>
<dbReference type="Pfam" id="PF10411">
    <property type="entry name" value="DsbC_N"/>
    <property type="match status" value="1"/>
</dbReference>
<keyword evidence="10" id="KW-0413">Isomerase</keyword>
<comment type="caution">
    <text evidence="10">The sequence shown here is derived from an EMBL/GenBank/DDBJ whole genome shotgun (WGS) entry which is preliminary data.</text>
</comment>
<evidence type="ECO:0000259" key="8">
    <source>
        <dbReference type="Pfam" id="PF10411"/>
    </source>
</evidence>
<evidence type="ECO:0000256" key="3">
    <source>
        <dbReference type="ARBA" id="ARBA00022729"/>
    </source>
</evidence>
<protein>
    <recommendedName>
        <fullName evidence="7">Thiol:disulfide interchange protein</fullName>
    </recommendedName>
</protein>
<dbReference type="InterPro" id="IPR036249">
    <property type="entry name" value="Thioredoxin-like_sf"/>
</dbReference>
<accession>A0ABT6ERD8</accession>
<dbReference type="SUPFAM" id="SSF54423">
    <property type="entry name" value="DsbC/DsbG N-terminal domain-like"/>
    <property type="match status" value="1"/>
</dbReference>
<evidence type="ECO:0000256" key="6">
    <source>
        <dbReference type="ARBA" id="ARBA00023284"/>
    </source>
</evidence>
<dbReference type="InterPro" id="IPR012336">
    <property type="entry name" value="Thioredoxin-like_fold"/>
</dbReference>
<evidence type="ECO:0000256" key="5">
    <source>
        <dbReference type="ARBA" id="ARBA00023157"/>
    </source>
</evidence>
<comment type="subcellular location">
    <subcellularLocation>
        <location evidence="1 7">Periplasm</location>
    </subcellularLocation>
</comment>
<evidence type="ECO:0000256" key="7">
    <source>
        <dbReference type="RuleBase" id="RU364038"/>
    </source>
</evidence>
<dbReference type="NCBIfam" id="NF008129">
    <property type="entry name" value="PRK10877.1"/>
    <property type="match status" value="1"/>
</dbReference>
<feature type="domain" description="Disulphide bond isomerase DsbC/G N-terminal" evidence="8">
    <location>
        <begin position="19"/>
        <end position="85"/>
    </location>
</feature>
<dbReference type="CDD" id="cd03020">
    <property type="entry name" value="DsbA_DsbC_DsbG"/>
    <property type="match status" value="1"/>
</dbReference>
<evidence type="ECO:0000256" key="2">
    <source>
        <dbReference type="ARBA" id="ARBA00009813"/>
    </source>
</evidence>
<reference evidence="10 11" key="1">
    <citation type="submission" date="2023-03" db="EMBL/GenBank/DDBJ databases">
        <title>Classification of Bisgaard taxon 6 and taxon 10 as Exercitatus varius gen. nov., spec. nov.</title>
        <authorList>
            <person name="Christensen H."/>
        </authorList>
    </citation>
    <scope>NUCLEOTIDE SEQUENCE [LARGE SCALE GENOMIC DNA]</scope>
    <source>
        <strain evidence="10 11">23350_01</strain>
    </source>
</reference>
<dbReference type="Proteomes" id="UP001216057">
    <property type="component" value="Unassembled WGS sequence"/>
</dbReference>
<dbReference type="InterPro" id="IPR009094">
    <property type="entry name" value="DiS-bond_isomerase_DsbC/G_N_sf"/>
</dbReference>
<comment type="function">
    <text evidence="7">Required for disulfide bond formation in some periplasmic proteins. Acts by transferring its disulfide bond to other proteins and is reduced in the process.</text>
</comment>
<keyword evidence="4 7" id="KW-0574">Periplasm</keyword>
<evidence type="ECO:0000313" key="10">
    <source>
        <dbReference type="EMBL" id="MDG2946102.1"/>
    </source>
</evidence>
<feature type="domain" description="Thioredoxin-like fold" evidence="9">
    <location>
        <begin position="105"/>
        <end position="227"/>
    </location>
</feature>
<proteinExistence type="inferred from homology"/>
<dbReference type="Gene3D" id="3.40.30.10">
    <property type="entry name" value="Glutaredoxin"/>
    <property type="match status" value="1"/>
</dbReference>
<comment type="similarity">
    <text evidence="2 7">Belongs to the thioredoxin family. DsbC subfamily.</text>
</comment>
<evidence type="ECO:0000256" key="1">
    <source>
        <dbReference type="ARBA" id="ARBA00004418"/>
    </source>
</evidence>
<keyword evidence="3 7" id="KW-0732">Signal</keyword>
<dbReference type="InterPro" id="IPR018950">
    <property type="entry name" value="DiS-bond_isomerase_DsbC/G_N"/>
</dbReference>
<dbReference type="SUPFAM" id="SSF52833">
    <property type="entry name" value="Thioredoxin-like"/>
    <property type="match status" value="1"/>
</dbReference>
<dbReference type="PANTHER" id="PTHR35272:SF3">
    <property type="entry name" value="THIOL:DISULFIDE INTERCHANGE PROTEIN DSBC"/>
    <property type="match status" value="1"/>
</dbReference>
<evidence type="ECO:0000313" key="11">
    <source>
        <dbReference type="Proteomes" id="UP001216057"/>
    </source>
</evidence>
<dbReference type="GO" id="GO:0003756">
    <property type="term" value="F:protein disulfide isomerase activity"/>
    <property type="evidence" value="ECO:0007669"/>
    <property type="project" value="UniProtKB-EC"/>
</dbReference>
<dbReference type="PANTHER" id="PTHR35272">
    <property type="entry name" value="THIOL:DISULFIDE INTERCHANGE PROTEIN DSBC-RELATED"/>
    <property type="match status" value="1"/>
</dbReference>
<organism evidence="10 11">
    <name type="scientific">Exercitatus varius</name>
    <dbReference type="NCBI Taxonomy" id="67857"/>
    <lineage>
        <taxon>Bacteria</taxon>
        <taxon>Pseudomonadati</taxon>
        <taxon>Pseudomonadota</taxon>
        <taxon>Gammaproteobacteria</taxon>
        <taxon>Pasteurellales</taxon>
        <taxon>Pasteurellaceae</taxon>
        <taxon>Exercitatus</taxon>
    </lineage>
</organism>
<name>A0ABT6ERD8_9PAST</name>
<dbReference type="EMBL" id="JARQTX010000006">
    <property type="protein sequence ID" value="MDG2946102.1"/>
    <property type="molecule type" value="Genomic_DNA"/>
</dbReference>
<feature type="signal peptide" evidence="7">
    <location>
        <begin position="1"/>
        <end position="22"/>
    </location>
</feature>
<sequence length="229" mass="25166">MGKTSFFLTALSALTLSVNAMADDAAIHKNLKKLGAKQIEIKPSPIKGLKAVNTEEGMLYVSEDGKYVLQGKLFELTDKGPVDVTAKSLMGTLESYKSSMIVYPAKQEKHVVTVFFDTSCVYCRKMHEQIKEYNDLGITVRYLAFPRGGMDENAHRMEAVFTAPDKIQAFNDAENGNFPKQLKMPDVVKKHYELGVKMGVRGTPSIVTASGELIGGYLPPAQLLAALKE</sequence>
<evidence type="ECO:0000259" key="9">
    <source>
        <dbReference type="Pfam" id="PF13098"/>
    </source>
</evidence>
<feature type="chain" id="PRO_5044966961" description="Thiol:disulfide interchange protein" evidence="7">
    <location>
        <begin position="23"/>
        <end position="229"/>
    </location>
</feature>
<keyword evidence="5" id="KW-1015">Disulfide bond</keyword>